<feature type="region of interest" description="Disordered" evidence="5">
    <location>
        <begin position="1"/>
        <end position="49"/>
    </location>
</feature>
<feature type="transmembrane region" description="Helical" evidence="6">
    <location>
        <begin position="248"/>
        <end position="268"/>
    </location>
</feature>
<evidence type="ECO:0000256" key="4">
    <source>
        <dbReference type="ARBA" id="ARBA00023136"/>
    </source>
</evidence>
<comment type="subcellular location">
    <subcellularLocation>
        <location evidence="1">Membrane</location>
        <topology evidence="1">Multi-pass membrane protein</topology>
    </subcellularLocation>
</comment>
<dbReference type="InterPro" id="IPR020846">
    <property type="entry name" value="MFS_dom"/>
</dbReference>
<dbReference type="OrthoDB" id="194139at2759"/>
<feature type="transmembrane region" description="Helical" evidence="6">
    <location>
        <begin position="56"/>
        <end position="76"/>
    </location>
</feature>
<feature type="transmembrane region" description="Helical" evidence="6">
    <location>
        <begin position="490"/>
        <end position="514"/>
    </location>
</feature>
<dbReference type="PROSITE" id="PS50850">
    <property type="entry name" value="MFS"/>
    <property type="match status" value="1"/>
</dbReference>
<dbReference type="GO" id="GO:0022857">
    <property type="term" value="F:transmembrane transporter activity"/>
    <property type="evidence" value="ECO:0007669"/>
    <property type="project" value="InterPro"/>
</dbReference>
<evidence type="ECO:0000259" key="7">
    <source>
        <dbReference type="PROSITE" id="PS50850"/>
    </source>
</evidence>
<name>A0A6A6W8N5_9PEZI</name>
<dbReference type="Gene3D" id="1.20.1250.20">
    <property type="entry name" value="MFS general substrate transporter like domains"/>
    <property type="match status" value="1"/>
</dbReference>
<organism evidence="8 9">
    <name type="scientific">Pseudovirgaria hyperparasitica</name>
    <dbReference type="NCBI Taxonomy" id="470096"/>
    <lineage>
        <taxon>Eukaryota</taxon>
        <taxon>Fungi</taxon>
        <taxon>Dikarya</taxon>
        <taxon>Ascomycota</taxon>
        <taxon>Pezizomycotina</taxon>
        <taxon>Dothideomycetes</taxon>
        <taxon>Dothideomycetes incertae sedis</taxon>
        <taxon>Acrospermales</taxon>
        <taxon>Acrospermaceae</taxon>
        <taxon>Pseudovirgaria</taxon>
    </lineage>
</organism>
<evidence type="ECO:0000256" key="5">
    <source>
        <dbReference type="SAM" id="MobiDB-lite"/>
    </source>
</evidence>
<keyword evidence="3 6" id="KW-1133">Transmembrane helix</keyword>
<keyword evidence="2 6" id="KW-0812">Transmembrane</keyword>
<protein>
    <submittedName>
        <fullName evidence="8">MFS general substrate transporter</fullName>
    </submittedName>
</protein>
<feature type="domain" description="Major facilitator superfamily (MFS) profile" evidence="7">
    <location>
        <begin position="57"/>
        <end position="520"/>
    </location>
</feature>
<evidence type="ECO:0000313" key="8">
    <source>
        <dbReference type="EMBL" id="KAF2759023.1"/>
    </source>
</evidence>
<feature type="transmembrane region" description="Helical" evidence="6">
    <location>
        <begin position="185"/>
        <end position="207"/>
    </location>
</feature>
<evidence type="ECO:0000313" key="9">
    <source>
        <dbReference type="Proteomes" id="UP000799437"/>
    </source>
</evidence>
<evidence type="ECO:0000256" key="1">
    <source>
        <dbReference type="ARBA" id="ARBA00004141"/>
    </source>
</evidence>
<evidence type="ECO:0000256" key="6">
    <source>
        <dbReference type="SAM" id="Phobius"/>
    </source>
</evidence>
<dbReference type="SUPFAM" id="SSF103473">
    <property type="entry name" value="MFS general substrate transporter"/>
    <property type="match status" value="1"/>
</dbReference>
<accession>A0A6A6W8N5</accession>
<feature type="transmembrane region" description="Helical" evidence="6">
    <location>
        <begin position="397"/>
        <end position="414"/>
    </location>
</feature>
<gene>
    <name evidence="8" type="ORF">EJ05DRAFT_537388</name>
</gene>
<feature type="transmembrane region" description="Helical" evidence="6">
    <location>
        <begin position="219"/>
        <end position="242"/>
    </location>
</feature>
<dbReference type="PANTHER" id="PTHR23507:SF1">
    <property type="entry name" value="FI18259P1-RELATED"/>
    <property type="match status" value="1"/>
</dbReference>
<dbReference type="PANTHER" id="PTHR23507">
    <property type="entry name" value="ZGC:174356"/>
    <property type="match status" value="1"/>
</dbReference>
<dbReference type="AlphaFoldDB" id="A0A6A6W8N5"/>
<keyword evidence="9" id="KW-1185">Reference proteome</keyword>
<sequence>MAGQQNDHVPPYEEDETIGDTSTSGPPAYPNEESTPLLPHDGKALSSHRKQSKPKWRLVVFTIILIVTLTDIGNLMSDAPLVRLYEEIACAGYWGFKDPSHILPDGSIPEEDCKVNRVQEVVALVVGWSGAWDSMIGILLAVPFGMLADKWGRKPVLFLSLFGVLLSCIWKAIVCYMRWRLEAVWASSLFLLIGGGPVVASAMLLTMMADVMPAEKRTVIFLFVHAAVVAGEILGPTVASLLMRSDPYLPVLIGVAIQASAFFCAIFLSETLQYRPTVPSMLRPEPTDEESPCTSTAKASSRLLMPFVHVKDSLAFVFKDKNLALALLTFLCEGLSGNAMNLLLQYFPKRYGWHIADAALLGTLRSVVNLIVYMVLLPTLPFLLMKRFGISSSKADLLLSQISGILLTIGMFTMGISPNVILAIIGLVIYVFGTGYVAFIRSIATSLLGGSESHNLARLYTMMQSMQGLGAVITGPLIPMAFKWGMDLGGFWIGMPFLFTTVGYSAMVVMIFFIEVPDTGSEVAEQQA</sequence>
<dbReference type="GeneID" id="54490435"/>
<proteinExistence type="predicted"/>
<feature type="transmembrane region" description="Helical" evidence="6">
    <location>
        <begin position="121"/>
        <end position="144"/>
    </location>
</feature>
<evidence type="ECO:0000256" key="2">
    <source>
        <dbReference type="ARBA" id="ARBA00022692"/>
    </source>
</evidence>
<dbReference type="Proteomes" id="UP000799437">
    <property type="component" value="Unassembled WGS sequence"/>
</dbReference>
<dbReference type="GO" id="GO:0016020">
    <property type="term" value="C:membrane"/>
    <property type="evidence" value="ECO:0007669"/>
    <property type="project" value="UniProtKB-SubCell"/>
</dbReference>
<dbReference type="InterPro" id="IPR011701">
    <property type="entry name" value="MFS"/>
</dbReference>
<dbReference type="InterPro" id="IPR036259">
    <property type="entry name" value="MFS_trans_sf"/>
</dbReference>
<feature type="transmembrane region" description="Helical" evidence="6">
    <location>
        <begin position="459"/>
        <end position="478"/>
    </location>
</feature>
<keyword evidence="4 6" id="KW-0472">Membrane</keyword>
<reference evidence="8" key="1">
    <citation type="journal article" date="2020" name="Stud. Mycol.">
        <title>101 Dothideomycetes genomes: a test case for predicting lifestyles and emergence of pathogens.</title>
        <authorList>
            <person name="Haridas S."/>
            <person name="Albert R."/>
            <person name="Binder M."/>
            <person name="Bloem J."/>
            <person name="Labutti K."/>
            <person name="Salamov A."/>
            <person name="Andreopoulos B."/>
            <person name="Baker S."/>
            <person name="Barry K."/>
            <person name="Bills G."/>
            <person name="Bluhm B."/>
            <person name="Cannon C."/>
            <person name="Castanera R."/>
            <person name="Culley D."/>
            <person name="Daum C."/>
            <person name="Ezra D."/>
            <person name="Gonzalez J."/>
            <person name="Henrissat B."/>
            <person name="Kuo A."/>
            <person name="Liang C."/>
            <person name="Lipzen A."/>
            <person name="Lutzoni F."/>
            <person name="Magnuson J."/>
            <person name="Mondo S."/>
            <person name="Nolan M."/>
            <person name="Ohm R."/>
            <person name="Pangilinan J."/>
            <person name="Park H.-J."/>
            <person name="Ramirez L."/>
            <person name="Alfaro M."/>
            <person name="Sun H."/>
            <person name="Tritt A."/>
            <person name="Yoshinaga Y."/>
            <person name="Zwiers L.-H."/>
            <person name="Turgeon B."/>
            <person name="Goodwin S."/>
            <person name="Spatafora J."/>
            <person name="Crous P."/>
            <person name="Grigoriev I."/>
        </authorList>
    </citation>
    <scope>NUCLEOTIDE SEQUENCE</scope>
    <source>
        <strain evidence="8">CBS 121739</strain>
    </source>
</reference>
<dbReference type="Pfam" id="PF07690">
    <property type="entry name" value="MFS_1"/>
    <property type="match status" value="1"/>
</dbReference>
<dbReference type="RefSeq" id="XP_033601474.1">
    <property type="nucleotide sequence ID" value="XM_033749381.1"/>
</dbReference>
<feature type="transmembrane region" description="Helical" evidence="6">
    <location>
        <begin position="156"/>
        <end position="179"/>
    </location>
</feature>
<feature type="transmembrane region" description="Helical" evidence="6">
    <location>
        <begin position="367"/>
        <end position="385"/>
    </location>
</feature>
<feature type="transmembrane region" description="Helical" evidence="6">
    <location>
        <begin position="323"/>
        <end position="347"/>
    </location>
</feature>
<feature type="transmembrane region" description="Helical" evidence="6">
    <location>
        <begin position="420"/>
        <end position="439"/>
    </location>
</feature>
<dbReference type="EMBL" id="ML996570">
    <property type="protein sequence ID" value="KAF2759023.1"/>
    <property type="molecule type" value="Genomic_DNA"/>
</dbReference>
<evidence type="ECO:0000256" key="3">
    <source>
        <dbReference type="ARBA" id="ARBA00022989"/>
    </source>
</evidence>